<sequence>NDSEKQLIIQRLRDEFSELEKHAPELSTHPTSSNTELAT</sequence>
<dbReference type="Proteomes" id="UP000789702">
    <property type="component" value="Unassembled WGS sequence"/>
</dbReference>
<proteinExistence type="predicted"/>
<dbReference type="EMBL" id="CAJVPU010020214">
    <property type="protein sequence ID" value="CAG8675537.1"/>
    <property type="molecule type" value="Genomic_DNA"/>
</dbReference>
<evidence type="ECO:0000313" key="2">
    <source>
        <dbReference type="Proteomes" id="UP000789702"/>
    </source>
</evidence>
<protein>
    <submittedName>
        <fullName evidence="1">13200_t:CDS:1</fullName>
    </submittedName>
</protein>
<gene>
    <name evidence="1" type="ORF">DHETER_LOCUS10386</name>
</gene>
<reference evidence="1" key="1">
    <citation type="submission" date="2021-06" db="EMBL/GenBank/DDBJ databases">
        <authorList>
            <person name="Kallberg Y."/>
            <person name="Tangrot J."/>
            <person name="Rosling A."/>
        </authorList>
    </citation>
    <scope>NUCLEOTIDE SEQUENCE</scope>
    <source>
        <strain evidence="1">IL203A</strain>
    </source>
</reference>
<comment type="caution">
    <text evidence="1">The sequence shown here is derived from an EMBL/GenBank/DDBJ whole genome shotgun (WGS) entry which is preliminary data.</text>
</comment>
<keyword evidence="2" id="KW-1185">Reference proteome</keyword>
<name>A0ACA9NVL6_9GLOM</name>
<evidence type="ECO:0000313" key="1">
    <source>
        <dbReference type="EMBL" id="CAG8675537.1"/>
    </source>
</evidence>
<feature type="non-terminal residue" evidence="1">
    <location>
        <position position="1"/>
    </location>
</feature>
<accession>A0ACA9NVL6</accession>
<organism evidence="1 2">
    <name type="scientific">Dentiscutata heterogama</name>
    <dbReference type="NCBI Taxonomy" id="1316150"/>
    <lineage>
        <taxon>Eukaryota</taxon>
        <taxon>Fungi</taxon>
        <taxon>Fungi incertae sedis</taxon>
        <taxon>Mucoromycota</taxon>
        <taxon>Glomeromycotina</taxon>
        <taxon>Glomeromycetes</taxon>
        <taxon>Diversisporales</taxon>
        <taxon>Gigasporaceae</taxon>
        <taxon>Dentiscutata</taxon>
    </lineage>
</organism>